<evidence type="ECO:0000313" key="3">
    <source>
        <dbReference type="Proteomes" id="UP001218218"/>
    </source>
</evidence>
<comment type="caution">
    <text evidence="2">The sequence shown here is derived from an EMBL/GenBank/DDBJ whole genome shotgun (WGS) entry which is preliminary data.</text>
</comment>
<organism evidence="2 3">
    <name type="scientific">Mycena albidolilacea</name>
    <dbReference type="NCBI Taxonomy" id="1033008"/>
    <lineage>
        <taxon>Eukaryota</taxon>
        <taxon>Fungi</taxon>
        <taxon>Dikarya</taxon>
        <taxon>Basidiomycota</taxon>
        <taxon>Agaricomycotina</taxon>
        <taxon>Agaricomycetes</taxon>
        <taxon>Agaricomycetidae</taxon>
        <taxon>Agaricales</taxon>
        <taxon>Marasmiineae</taxon>
        <taxon>Mycenaceae</taxon>
        <taxon>Mycena</taxon>
    </lineage>
</organism>
<keyword evidence="3" id="KW-1185">Reference proteome</keyword>
<sequence>MSALDWSKTDVSLHKDSPWLTVPPTEQALRDFRPHVIFQPSEVRDSAAFAADVGKRLLFGHPNDVKPIKPGPDEYMYTSAELSTAPPTVDTVLIPPAAQPDDPLPPKNFLHPRAGIFTLKKTNAYQRGYVYTTPYFLDTKQQDHHRMLRVVPPPQLSPTVVNGQYKHIKVPECVQMVPGVPFAFEIEGKPDDLHTIGAVHTFESLRHEPDFWPILEDTILVAKGLRGCRPVGNTDEVFPITHYPIKTNDRSPANVAEGSKAGSYNLASTLLKGNGPGVVLPAAQVDTPEFAAQNSTVLQCLCHLRRRLLRKTVSKYEYETTEWNSEDMNVVGFGGLEPNNATSCQLNLSPIWQLLSKALGFTGSPHPDVKDDEPRRTYFLLLLSLPPGSDAGAFLLARAGIYIRELNTWAIHMFFDGTDIHTGIGATTTLSVPEFQAWIQSSGLEAAWKLSELGRIGVVQYAMRSAHNRDTYMSMTPSMRFGNYAPEASVKLRDFATHGQEILGGQEPWANRMGREIVYNFWNQLQLCNLDLGVDVGEILQSITFKNRAGEQVSLKPLPFHPVKDAEMIALKRSHYEYLRQRCKRMRIYIEKHQFLQFRERLRNKDYNPTEDLDGTEPRGNTLESCSINTAKVEGDTALT</sequence>
<reference evidence="2" key="1">
    <citation type="submission" date="2023-03" db="EMBL/GenBank/DDBJ databases">
        <title>Massive genome expansion in bonnet fungi (Mycena s.s.) driven by repeated elements and novel gene families across ecological guilds.</title>
        <authorList>
            <consortium name="Lawrence Berkeley National Laboratory"/>
            <person name="Harder C.B."/>
            <person name="Miyauchi S."/>
            <person name="Viragh M."/>
            <person name="Kuo A."/>
            <person name="Thoen E."/>
            <person name="Andreopoulos B."/>
            <person name="Lu D."/>
            <person name="Skrede I."/>
            <person name="Drula E."/>
            <person name="Henrissat B."/>
            <person name="Morin E."/>
            <person name="Kohler A."/>
            <person name="Barry K."/>
            <person name="LaButti K."/>
            <person name="Morin E."/>
            <person name="Salamov A."/>
            <person name="Lipzen A."/>
            <person name="Mereny Z."/>
            <person name="Hegedus B."/>
            <person name="Baldrian P."/>
            <person name="Stursova M."/>
            <person name="Weitz H."/>
            <person name="Taylor A."/>
            <person name="Grigoriev I.V."/>
            <person name="Nagy L.G."/>
            <person name="Martin F."/>
            <person name="Kauserud H."/>
        </authorList>
    </citation>
    <scope>NUCLEOTIDE SEQUENCE</scope>
    <source>
        <strain evidence="2">CBHHK002</strain>
    </source>
</reference>
<dbReference type="Proteomes" id="UP001218218">
    <property type="component" value="Unassembled WGS sequence"/>
</dbReference>
<proteinExistence type="predicted"/>
<feature type="region of interest" description="Disordered" evidence="1">
    <location>
        <begin position="607"/>
        <end position="627"/>
    </location>
</feature>
<name>A0AAD6Z8Q6_9AGAR</name>
<dbReference type="EMBL" id="JARIHO010000074">
    <property type="protein sequence ID" value="KAJ7311638.1"/>
    <property type="molecule type" value="Genomic_DNA"/>
</dbReference>
<accession>A0AAD6Z8Q6</accession>
<evidence type="ECO:0000313" key="2">
    <source>
        <dbReference type="EMBL" id="KAJ7311638.1"/>
    </source>
</evidence>
<dbReference type="AlphaFoldDB" id="A0AAD6Z8Q6"/>
<evidence type="ECO:0000256" key="1">
    <source>
        <dbReference type="SAM" id="MobiDB-lite"/>
    </source>
</evidence>
<protein>
    <submittedName>
        <fullName evidence="2">Uncharacterized protein</fullName>
    </submittedName>
</protein>
<gene>
    <name evidence="2" type="ORF">DFH08DRAFT_973735</name>
</gene>